<dbReference type="Gene3D" id="3.90.1200.10">
    <property type="match status" value="1"/>
</dbReference>
<proteinExistence type="inferred from homology"/>
<reference evidence="3" key="1">
    <citation type="submission" date="2024-05" db="EMBL/GenBank/DDBJ databases">
        <title>30 novel species of actinomycetes from the DSMZ collection.</title>
        <authorList>
            <person name="Nouioui I."/>
        </authorList>
    </citation>
    <scope>NUCLEOTIDE SEQUENCE</scope>
    <source>
        <strain evidence="3">DSM 41527</strain>
    </source>
</reference>
<dbReference type="SUPFAM" id="SSF56112">
    <property type="entry name" value="Protein kinase-like (PK-like)"/>
    <property type="match status" value="1"/>
</dbReference>
<dbReference type="InterPro" id="IPR011009">
    <property type="entry name" value="Kinase-like_dom_sf"/>
</dbReference>
<evidence type="ECO:0000256" key="1">
    <source>
        <dbReference type="ARBA" id="ARBA00038240"/>
    </source>
</evidence>
<dbReference type="Gene3D" id="3.30.200.20">
    <property type="entry name" value="Phosphorylase Kinase, domain 1"/>
    <property type="match status" value="1"/>
</dbReference>
<organism evidence="3 4">
    <name type="scientific">Streptomyces mooreae</name>
    <dbReference type="NCBI Taxonomy" id="3075523"/>
    <lineage>
        <taxon>Bacteria</taxon>
        <taxon>Bacillati</taxon>
        <taxon>Actinomycetota</taxon>
        <taxon>Actinomycetes</taxon>
        <taxon>Kitasatosporales</taxon>
        <taxon>Streptomycetaceae</taxon>
        <taxon>Streptomyces</taxon>
    </lineage>
</organism>
<protein>
    <submittedName>
        <fullName evidence="3">Phosphotransferase</fullName>
    </submittedName>
</protein>
<comment type="similarity">
    <text evidence="1">Belongs to the pseudomonas-type ThrB family.</text>
</comment>
<keyword evidence="4" id="KW-1185">Reference proteome</keyword>
<feature type="domain" description="Aminoglycoside phosphotransferase" evidence="2">
    <location>
        <begin position="26"/>
        <end position="254"/>
    </location>
</feature>
<dbReference type="Pfam" id="PF01636">
    <property type="entry name" value="APH"/>
    <property type="match status" value="1"/>
</dbReference>
<sequence length="313" mass="33681">MATYTKLDQIDLPAVSERYGLQDPQLEPLNGGAANSSFRVSGPSGDFTLTILDNHDLVSAQNLATYTQAVYRLGVPTTEVVPSLDGALITTLDDGRPVILKKWIQGEVREPLPIPLLPEAGRILAQLHALAPESEGLGGLPVGTRRLSAEQLDVIPQFADREFAAWLAACLKRVRSAEADSERTRKVAHGDLFADNVIVRDDGALSVLDWETVSLDDPLLDLGMAAVGLAAEDDVLVPERLNALVTGYQALAPLSEADAAALPLEIEHAACIIAFHRYYRHSIRFPDPSKSAYHLKMIKFVESVGAAAQSGSS</sequence>
<comment type="caution">
    <text evidence="3">The sequence shown here is derived from an EMBL/GenBank/DDBJ whole genome shotgun (WGS) entry which is preliminary data.</text>
</comment>
<evidence type="ECO:0000259" key="2">
    <source>
        <dbReference type="Pfam" id="PF01636"/>
    </source>
</evidence>
<dbReference type="InterPro" id="IPR002575">
    <property type="entry name" value="Aminoglycoside_PTrfase"/>
</dbReference>
<accession>A0ABU2THK8</accession>
<evidence type="ECO:0000313" key="3">
    <source>
        <dbReference type="EMBL" id="MDT0460431.1"/>
    </source>
</evidence>
<evidence type="ECO:0000313" key="4">
    <source>
        <dbReference type="Proteomes" id="UP001180551"/>
    </source>
</evidence>
<dbReference type="Proteomes" id="UP001180551">
    <property type="component" value="Unassembled WGS sequence"/>
</dbReference>
<dbReference type="EMBL" id="JAVRFE010000064">
    <property type="protein sequence ID" value="MDT0460431.1"/>
    <property type="molecule type" value="Genomic_DNA"/>
</dbReference>
<gene>
    <name evidence="3" type="ORF">RM550_32720</name>
</gene>
<dbReference type="RefSeq" id="WP_311627372.1">
    <property type="nucleotide sequence ID" value="NZ_JAVRFE010000064.1"/>
</dbReference>
<name>A0ABU2THK8_9ACTN</name>
<dbReference type="PANTHER" id="PTHR21064">
    <property type="entry name" value="AMINOGLYCOSIDE PHOSPHOTRANSFERASE DOMAIN-CONTAINING PROTEIN-RELATED"/>
    <property type="match status" value="1"/>
</dbReference>
<dbReference type="PANTHER" id="PTHR21064:SF6">
    <property type="entry name" value="AMINOGLYCOSIDE PHOSPHOTRANSFERASE DOMAIN-CONTAINING PROTEIN"/>
    <property type="match status" value="1"/>
</dbReference>
<dbReference type="InterPro" id="IPR050249">
    <property type="entry name" value="Pseudomonas-type_ThrB"/>
</dbReference>